<name>A0A8K0NS12_9TREE</name>
<keyword evidence="3" id="KW-0813">Transport</keyword>
<dbReference type="InterPro" id="IPR027417">
    <property type="entry name" value="P-loop_NTPase"/>
</dbReference>
<feature type="domain" description="ABC transporter" evidence="13">
    <location>
        <begin position="915"/>
        <end position="1157"/>
    </location>
</feature>
<dbReference type="PANTHER" id="PTHR19241">
    <property type="entry name" value="ATP-BINDING CASSETTE TRANSPORTER"/>
    <property type="match status" value="1"/>
</dbReference>
<feature type="region of interest" description="Disordered" evidence="11">
    <location>
        <begin position="1"/>
        <end position="160"/>
    </location>
</feature>
<dbReference type="InterPro" id="IPR043926">
    <property type="entry name" value="ABCG_dom"/>
</dbReference>
<feature type="transmembrane region" description="Helical" evidence="12">
    <location>
        <begin position="696"/>
        <end position="717"/>
    </location>
</feature>
<feature type="transmembrane region" description="Helical" evidence="12">
    <location>
        <begin position="1319"/>
        <end position="1337"/>
    </location>
</feature>
<dbReference type="PROSITE" id="PS50893">
    <property type="entry name" value="ABC_TRANSPORTER_2"/>
    <property type="match status" value="2"/>
</dbReference>
<gene>
    <name evidence="14" type="ORF">FFLO_02232</name>
</gene>
<keyword evidence="6" id="KW-0067">ATP-binding</keyword>
<evidence type="ECO:0000313" key="14">
    <source>
        <dbReference type="EMBL" id="KAG7562340.1"/>
    </source>
</evidence>
<feature type="domain" description="ABC transporter" evidence="13">
    <location>
        <begin position="219"/>
        <end position="477"/>
    </location>
</feature>
<comment type="subcellular location">
    <subcellularLocation>
        <location evidence="1">Membrane</location>
        <topology evidence="1">Multi-pass membrane protein</topology>
    </subcellularLocation>
</comment>
<dbReference type="SMART" id="SM00382">
    <property type="entry name" value="AAA"/>
    <property type="match status" value="2"/>
</dbReference>
<dbReference type="InterPro" id="IPR017871">
    <property type="entry name" value="ABC_transporter-like_CS"/>
</dbReference>
<feature type="compositionally biased region" description="Polar residues" evidence="11">
    <location>
        <begin position="89"/>
        <end position="111"/>
    </location>
</feature>
<keyword evidence="7 12" id="KW-1133">Transmembrane helix</keyword>
<evidence type="ECO:0000256" key="6">
    <source>
        <dbReference type="ARBA" id="ARBA00022840"/>
    </source>
</evidence>
<dbReference type="Gene3D" id="3.40.50.300">
    <property type="entry name" value="P-loop containing nucleotide triphosphate hydrolases"/>
    <property type="match status" value="2"/>
</dbReference>
<dbReference type="Pfam" id="PF00005">
    <property type="entry name" value="ABC_tran"/>
    <property type="match status" value="2"/>
</dbReference>
<keyword evidence="4 12" id="KW-0812">Transmembrane</keyword>
<dbReference type="OrthoDB" id="245989at2759"/>
<feature type="transmembrane region" description="Helical" evidence="12">
    <location>
        <begin position="1247"/>
        <end position="1269"/>
    </location>
</feature>
<keyword evidence="15" id="KW-1185">Reference proteome</keyword>
<dbReference type="InterPro" id="IPR034001">
    <property type="entry name" value="ABCG_PDR_1"/>
</dbReference>
<feature type="transmembrane region" description="Helical" evidence="12">
    <location>
        <begin position="729"/>
        <end position="749"/>
    </location>
</feature>
<feature type="coiled-coil region" evidence="10">
    <location>
        <begin position="521"/>
        <end position="548"/>
    </location>
</feature>
<feature type="compositionally biased region" description="Low complexity" evidence="11">
    <location>
        <begin position="888"/>
        <end position="898"/>
    </location>
</feature>
<dbReference type="EMBL" id="JABELV010000034">
    <property type="protein sequence ID" value="KAG7562340.1"/>
    <property type="molecule type" value="Genomic_DNA"/>
</dbReference>
<dbReference type="Proteomes" id="UP000812966">
    <property type="component" value="Unassembled WGS sequence"/>
</dbReference>
<feature type="transmembrane region" description="Helical" evidence="12">
    <location>
        <begin position="662"/>
        <end position="690"/>
    </location>
</feature>
<dbReference type="Pfam" id="PF01061">
    <property type="entry name" value="ABC2_membrane"/>
    <property type="match status" value="2"/>
</dbReference>
<evidence type="ECO:0000256" key="10">
    <source>
        <dbReference type="SAM" id="Coils"/>
    </source>
</evidence>
<dbReference type="InterPro" id="IPR003593">
    <property type="entry name" value="AAA+_ATPase"/>
</dbReference>
<evidence type="ECO:0000256" key="7">
    <source>
        <dbReference type="ARBA" id="ARBA00022989"/>
    </source>
</evidence>
<organism evidence="14 15">
    <name type="scientific">Filobasidium floriforme</name>
    <dbReference type="NCBI Taxonomy" id="5210"/>
    <lineage>
        <taxon>Eukaryota</taxon>
        <taxon>Fungi</taxon>
        <taxon>Dikarya</taxon>
        <taxon>Basidiomycota</taxon>
        <taxon>Agaricomycotina</taxon>
        <taxon>Tremellomycetes</taxon>
        <taxon>Filobasidiales</taxon>
        <taxon>Filobasidiaceae</taxon>
        <taxon>Filobasidium</taxon>
    </lineage>
</organism>
<dbReference type="GO" id="GO:0016020">
    <property type="term" value="C:membrane"/>
    <property type="evidence" value="ECO:0007669"/>
    <property type="project" value="UniProtKB-SubCell"/>
</dbReference>
<dbReference type="GO" id="GO:0016887">
    <property type="term" value="F:ATP hydrolysis activity"/>
    <property type="evidence" value="ECO:0007669"/>
    <property type="project" value="InterPro"/>
</dbReference>
<sequence>MSSAGIPVQLGAPINVDGTAHTSRSSSVDDSSSTPTLAPSSPKQSTGSGSKLHDEKAAPVVMSEKPHQTPVYHRTSEDGEHGAPLQRPAQPNRQSTFTNMISRVTSGLSQNNRDREYPDDEVSSFERAISRRTEQEKEGWSLEGVMKRDAERDAAEGKNPRRLDVSWKDLCVRGVGADAVFADDLTTMFNPMTKRNDKKRKAALDPDLEKETKPQASEKRQKDAEKSLPDHGSQLGPNEKFLLQDFTGTLKSGEMALVLGRPGAGCTTFMKALTNIRQGYAGVDGDIRYGTMDSKEAEKYSSQIQFVAEDEVFYPDLTVDQTIKFALKMRTPSDKARPQGVSREEYEASYRDTLLKTFGIEHTVDTKVGNESVRGVSGGERKRVTLAEALVNRAPVYAFDQPTRGLDASTALEFTQAMRTITDYQKTTTFISVYQAGNQIYELFDKILVIAAGRCIYWGPMKEARGYFEDMGFQVSPGSNLSDFLTAVTVATERVVAEDKKGKVPNTPEEFAVMFKQSDINARMLKEIEELRADEELLKSRTEDLKESVVIEKSKRAGKKGPYTTTLATQVASATRRQYALTWNDKASLGIKQGGMLIQSVILGSLFYMLDRTTNGLFGKAGVLFLTLLVNALLGLGEVVNSFKGRTILAKHKAMALYRPSALIFAQVMVDIPLVALQVTMFLVPIYFMSGLRRTAGAFFTLWIVTYVTTHSLLGFFRMIGFSFSSFQGAGAVSGLALGLIILTMGYLLPNAQLPWWVGWFKYLNPLFYALETAFINEFNGTTIDCAAPALIPYGQGYPTTGDNIVCNSPGAATGETSFPGRRYIEDQYGYRVSHKWRNFGLIIMWWFVYLVITCLAVERLKAAGSVKSFLVFARRKVSNKGNDAESGKAAAAGSETAPVHSDDDIKIDKSETLFAWKDLCYTVPVRGGHRQLLNKVQGFTKPGAMLALMGASGAGKTTLLDVLGARKDDGKIEGDITVDGRPPGPSFQRTCGYVGQMDVHEPTQTIREAFLFSARLRQPRETSDEEIESYVNKVIEILELEELADAIIGVPGAGLSIEQRKRTTIGVELVAKPKLLFLDEPTSGLDGQSAYQILRFLKKLSAAGQSMLVTVHQPSALLFEQFDSLLLLAKGGRTVYNGELGKHASTMKEYFAKQGAKIGDEENAAEAMIDIVSGARSKGHDWAQVWLDSEEYQTISKEVDNVIKEAKEKPASFEEDGLYYASSLGMQTRLVTKRAWSSIIRTPDYVMGRVGLVIGTGLITGITFVTAVHTNDYRSVQNRLLATFQAMFVAPGLFNILQPRVIEVRTLYESREKGAKMYGWFPFIFSVILTEVHPLASDVGDLEFRRLVPSRLLDI</sequence>
<evidence type="ECO:0000256" key="3">
    <source>
        <dbReference type="ARBA" id="ARBA00022448"/>
    </source>
</evidence>
<comment type="caution">
    <text evidence="14">The sequence shown here is derived from an EMBL/GenBank/DDBJ whole genome shotgun (WGS) entry which is preliminary data.</text>
</comment>
<accession>A0A8K0NS12</accession>
<dbReference type="FunFam" id="3.40.50.300:FF:000054">
    <property type="entry name" value="ABC multidrug transporter atrF"/>
    <property type="match status" value="1"/>
</dbReference>
<feature type="compositionally biased region" description="Basic and acidic residues" evidence="11">
    <location>
        <begin position="202"/>
        <end position="229"/>
    </location>
</feature>
<evidence type="ECO:0000313" key="15">
    <source>
        <dbReference type="Proteomes" id="UP000812966"/>
    </source>
</evidence>
<evidence type="ECO:0000256" key="4">
    <source>
        <dbReference type="ARBA" id="ARBA00022692"/>
    </source>
</evidence>
<dbReference type="InterPro" id="IPR013525">
    <property type="entry name" value="ABC2_TM"/>
</dbReference>
<feature type="region of interest" description="Disordered" evidence="11">
    <location>
        <begin position="196"/>
        <end position="238"/>
    </location>
</feature>
<evidence type="ECO:0000259" key="13">
    <source>
        <dbReference type="PROSITE" id="PS50893"/>
    </source>
</evidence>
<comment type="similarity">
    <text evidence="2">Belongs to the ABC transporter superfamily. ABCG family. PDR (TC 3.A.1.205) subfamily.</text>
</comment>
<evidence type="ECO:0000256" key="5">
    <source>
        <dbReference type="ARBA" id="ARBA00022741"/>
    </source>
</evidence>
<reference evidence="14" key="1">
    <citation type="submission" date="2020-04" db="EMBL/GenBank/DDBJ databases">
        <title>Analysis of mating type loci in Filobasidium floriforme.</title>
        <authorList>
            <person name="Nowrousian M."/>
        </authorList>
    </citation>
    <scope>NUCLEOTIDE SEQUENCE</scope>
    <source>
        <strain evidence="14">CBS 6242</strain>
    </source>
</reference>
<feature type="transmembrane region" description="Helical" evidence="12">
    <location>
        <begin position="622"/>
        <end position="641"/>
    </location>
</feature>
<dbReference type="CDD" id="cd03233">
    <property type="entry name" value="ABCG_PDR_domain1"/>
    <property type="match status" value="1"/>
</dbReference>
<dbReference type="PROSITE" id="PS00211">
    <property type="entry name" value="ABC_TRANSPORTER_1"/>
    <property type="match status" value="1"/>
</dbReference>
<feature type="compositionally biased region" description="Low complexity" evidence="11">
    <location>
        <begin position="23"/>
        <end position="42"/>
    </location>
</feature>
<comment type="catalytic activity">
    <reaction evidence="9">
        <text>itraconazole(in) + ATP + H2O = itraconazole(out) + ADP + phosphate + H(+)</text>
        <dbReference type="Rhea" id="RHEA:33503"/>
        <dbReference type="ChEBI" id="CHEBI:6076"/>
        <dbReference type="ChEBI" id="CHEBI:15377"/>
        <dbReference type="ChEBI" id="CHEBI:15378"/>
        <dbReference type="ChEBI" id="CHEBI:30616"/>
        <dbReference type="ChEBI" id="CHEBI:43474"/>
        <dbReference type="ChEBI" id="CHEBI:456216"/>
    </reaction>
    <physiologicalReaction direction="left-to-right" evidence="9">
        <dbReference type="Rhea" id="RHEA:33504"/>
    </physiologicalReaction>
</comment>
<dbReference type="InterPro" id="IPR034003">
    <property type="entry name" value="ABCG_PDR_2"/>
</dbReference>
<evidence type="ECO:0000256" key="12">
    <source>
        <dbReference type="SAM" id="Phobius"/>
    </source>
</evidence>
<protein>
    <recommendedName>
        <fullName evidence="13">ABC transporter domain-containing protein</fullName>
    </recommendedName>
</protein>
<keyword evidence="10" id="KW-0175">Coiled coil</keyword>
<evidence type="ECO:0000256" key="1">
    <source>
        <dbReference type="ARBA" id="ARBA00004141"/>
    </source>
</evidence>
<dbReference type="CDD" id="cd03232">
    <property type="entry name" value="ABCG_PDR_domain2"/>
    <property type="match status" value="1"/>
</dbReference>
<dbReference type="Pfam" id="PF19055">
    <property type="entry name" value="ABC2_membrane_7"/>
    <property type="match status" value="1"/>
</dbReference>
<dbReference type="InterPro" id="IPR003439">
    <property type="entry name" value="ABC_transporter-like_ATP-bd"/>
</dbReference>
<feature type="region of interest" description="Disordered" evidence="11">
    <location>
        <begin position="882"/>
        <end position="903"/>
    </location>
</feature>
<keyword evidence="8 12" id="KW-0472">Membrane</keyword>
<dbReference type="Pfam" id="PF06422">
    <property type="entry name" value="PDR_CDR"/>
    <property type="match status" value="1"/>
</dbReference>
<feature type="compositionally biased region" description="Basic and acidic residues" evidence="11">
    <location>
        <begin position="128"/>
        <end position="160"/>
    </location>
</feature>
<evidence type="ECO:0000256" key="11">
    <source>
        <dbReference type="SAM" id="MobiDB-lite"/>
    </source>
</evidence>
<dbReference type="SUPFAM" id="SSF52540">
    <property type="entry name" value="P-loop containing nucleoside triphosphate hydrolases"/>
    <property type="match status" value="2"/>
</dbReference>
<feature type="transmembrane region" description="Helical" evidence="12">
    <location>
        <begin position="840"/>
        <end position="858"/>
    </location>
</feature>
<evidence type="ECO:0000256" key="2">
    <source>
        <dbReference type="ARBA" id="ARBA00006012"/>
    </source>
</evidence>
<evidence type="ECO:0000256" key="9">
    <source>
        <dbReference type="ARBA" id="ARBA00051750"/>
    </source>
</evidence>
<proteinExistence type="inferred from homology"/>
<evidence type="ECO:0000256" key="8">
    <source>
        <dbReference type="ARBA" id="ARBA00023136"/>
    </source>
</evidence>
<dbReference type="GO" id="GO:0140359">
    <property type="term" value="F:ABC-type transporter activity"/>
    <property type="evidence" value="ECO:0007669"/>
    <property type="project" value="InterPro"/>
</dbReference>
<dbReference type="InterPro" id="IPR010929">
    <property type="entry name" value="PDR_CDR_ABC"/>
</dbReference>
<feature type="transmembrane region" description="Helical" evidence="12">
    <location>
        <begin position="1281"/>
        <end position="1298"/>
    </location>
</feature>
<dbReference type="GO" id="GO:0005524">
    <property type="term" value="F:ATP binding"/>
    <property type="evidence" value="ECO:0007669"/>
    <property type="project" value="UniProtKB-KW"/>
</dbReference>
<keyword evidence="5" id="KW-0547">Nucleotide-binding</keyword>